<dbReference type="GeneID" id="63925825"/>
<dbReference type="Pfam" id="PF21818">
    <property type="entry name" value="DUF6884"/>
    <property type="match status" value="1"/>
</dbReference>
<organism evidence="2 3">
    <name type="scientific">Mycobacterium phage Taheera</name>
    <dbReference type="NCBI Taxonomy" id="1897549"/>
    <lineage>
        <taxon>Viruses</taxon>
        <taxon>Duplodnaviria</taxon>
        <taxon>Heunggongvirae</taxon>
        <taxon>Uroviricota</taxon>
        <taxon>Caudoviricetes</taxon>
        <taxon>Gclasvirinae</taxon>
        <taxon>Liefievirus</taxon>
        <taxon>Liefievirus taheera</taxon>
    </lineage>
</organism>
<dbReference type="KEGG" id="vg:63925825"/>
<reference evidence="2 3" key="1">
    <citation type="submission" date="2016-07" db="EMBL/GenBank/DDBJ databases">
        <authorList>
            <person name="Reedoy K."/>
            <person name="Kasavan K."/>
            <person name="Gounden S."/>
            <person name="Phinius B."/>
            <person name="Wilson C.A."/>
            <person name="Venkatas J."/>
            <person name="Garlena R.A."/>
            <person name="Russell D.A."/>
            <person name="Bowman C.A."/>
            <person name="Rubin E."/>
            <person name="Larsen M.H."/>
            <person name="Guerrero C.A."/>
            <person name="Jacobs-Sera D."/>
            <person name="Hatfull G.F."/>
        </authorList>
    </citation>
    <scope>NUCLEOTIDE SEQUENCE [LARGE SCALE GENOMIC DNA]</scope>
</reference>
<sequence>MTAITLRSVVHPNGRLMHHVGDLDGFRVEAHQNEQAHNARTAGSWFLTIAVAGHPLRCYSQHRTLTDARAFAGAVIAELGAGATHAQLLAEHDRQLAGDLLAELAPEPAEEVAEHEAGPIVVIPCGATKLDGPAPADQLYTSQHFRLTLRAAHKLAEDQGARVFILSALHGLVAPSTVLEPYDVKMGDAGSIKPAALAEQLAAIHATTITTLLPRAYRLALVRAGAVVNDLYADAPGIGYQRGVAAQILASRQHAVATDPAGYVYAGTLF</sequence>
<dbReference type="Proteomes" id="UP000221964">
    <property type="component" value="Segment"/>
</dbReference>
<keyword evidence="3" id="KW-1185">Reference proteome</keyword>
<dbReference type="InterPro" id="IPR049251">
    <property type="entry name" value="DUF6884"/>
</dbReference>
<evidence type="ECO:0000313" key="2">
    <source>
        <dbReference type="EMBL" id="AOT25165.1"/>
    </source>
</evidence>
<dbReference type="RefSeq" id="YP_010051339.1">
    <property type="nucleotide sequence ID" value="NC_054440.1"/>
</dbReference>
<dbReference type="EMBL" id="KX641265">
    <property type="protein sequence ID" value="AOT25165.1"/>
    <property type="molecule type" value="Genomic_DNA"/>
</dbReference>
<gene>
    <name evidence="2" type="primary">54</name>
    <name evidence="2" type="ORF">PBI_TAHEERA_54</name>
</gene>
<feature type="domain" description="DUF6884" evidence="1">
    <location>
        <begin position="120"/>
        <end position="222"/>
    </location>
</feature>
<proteinExistence type="predicted"/>
<protein>
    <recommendedName>
        <fullName evidence="1">DUF6884 domain-containing protein</fullName>
    </recommendedName>
</protein>
<evidence type="ECO:0000313" key="3">
    <source>
        <dbReference type="Proteomes" id="UP000221964"/>
    </source>
</evidence>
<accession>A0A1D8EVU8</accession>
<evidence type="ECO:0000259" key="1">
    <source>
        <dbReference type="Pfam" id="PF21818"/>
    </source>
</evidence>
<name>A0A1D8EVU8_9CAUD</name>